<keyword evidence="6" id="KW-1185">Reference proteome</keyword>
<dbReference type="InterPro" id="IPR000700">
    <property type="entry name" value="PAS-assoc_C"/>
</dbReference>
<dbReference type="InterPro" id="IPR052163">
    <property type="entry name" value="DGC-Regulatory_Protein"/>
</dbReference>
<dbReference type="Pfam" id="PF13426">
    <property type="entry name" value="PAS_9"/>
    <property type="match status" value="1"/>
</dbReference>
<dbReference type="FunFam" id="3.30.70.270:FF:000001">
    <property type="entry name" value="Diguanylate cyclase domain protein"/>
    <property type="match status" value="1"/>
</dbReference>
<proteinExistence type="predicted"/>
<dbReference type="NCBIfam" id="TIGR00254">
    <property type="entry name" value="GGDEF"/>
    <property type="match status" value="1"/>
</dbReference>
<dbReference type="SMART" id="SM00086">
    <property type="entry name" value="PAC"/>
    <property type="match status" value="1"/>
</dbReference>
<evidence type="ECO:0000259" key="3">
    <source>
        <dbReference type="PROSITE" id="PS50113"/>
    </source>
</evidence>
<protein>
    <submittedName>
        <fullName evidence="5">PAS domain S-box-containing protein/diguanylate cyclase (GGDEF)-like protein</fullName>
    </submittedName>
</protein>
<dbReference type="PROSITE" id="PS50887">
    <property type="entry name" value="GGDEF"/>
    <property type="match status" value="1"/>
</dbReference>
<feature type="domain" description="PAC" evidence="3">
    <location>
        <begin position="153"/>
        <end position="205"/>
    </location>
</feature>
<keyword evidence="1" id="KW-1133">Transmembrane helix</keyword>
<dbReference type="PANTHER" id="PTHR46663:SF3">
    <property type="entry name" value="SLL0267 PROTEIN"/>
    <property type="match status" value="1"/>
</dbReference>
<evidence type="ECO:0000313" key="5">
    <source>
        <dbReference type="EMBL" id="RED89078.1"/>
    </source>
</evidence>
<dbReference type="Gene3D" id="3.30.450.20">
    <property type="entry name" value="PAS domain"/>
    <property type="match status" value="1"/>
</dbReference>
<keyword evidence="1" id="KW-0472">Membrane</keyword>
<dbReference type="InterPro" id="IPR029787">
    <property type="entry name" value="Nucleotide_cyclase"/>
</dbReference>
<dbReference type="CDD" id="cd01949">
    <property type="entry name" value="GGDEF"/>
    <property type="match status" value="1"/>
</dbReference>
<feature type="domain" description="GGDEF" evidence="4">
    <location>
        <begin position="237"/>
        <end position="370"/>
    </location>
</feature>
<dbReference type="SMART" id="SM00267">
    <property type="entry name" value="GGDEF"/>
    <property type="match status" value="1"/>
</dbReference>
<dbReference type="InterPro" id="IPR000160">
    <property type="entry name" value="GGDEF_dom"/>
</dbReference>
<dbReference type="CDD" id="cd00130">
    <property type="entry name" value="PAS"/>
    <property type="match status" value="1"/>
</dbReference>
<dbReference type="InterPro" id="IPR001610">
    <property type="entry name" value="PAC"/>
</dbReference>
<dbReference type="Proteomes" id="UP000256977">
    <property type="component" value="Unassembled WGS sequence"/>
</dbReference>
<gene>
    <name evidence="5" type="ORF">DFP98_10149</name>
</gene>
<evidence type="ECO:0000313" key="6">
    <source>
        <dbReference type="Proteomes" id="UP000256977"/>
    </source>
</evidence>
<dbReference type="RefSeq" id="WP_116058548.1">
    <property type="nucleotide sequence ID" value="NZ_QRDZ01000001.1"/>
</dbReference>
<evidence type="ECO:0000259" key="4">
    <source>
        <dbReference type="PROSITE" id="PS50887"/>
    </source>
</evidence>
<comment type="caution">
    <text evidence="5">The sequence shown here is derived from an EMBL/GenBank/DDBJ whole genome shotgun (WGS) entry which is preliminary data.</text>
</comment>
<dbReference type="PROSITE" id="PS50112">
    <property type="entry name" value="PAS"/>
    <property type="match status" value="1"/>
</dbReference>
<dbReference type="NCBIfam" id="TIGR00229">
    <property type="entry name" value="sensory_box"/>
    <property type="match status" value="1"/>
</dbReference>
<dbReference type="Pfam" id="PF00990">
    <property type="entry name" value="GGDEF"/>
    <property type="match status" value="1"/>
</dbReference>
<dbReference type="OrthoDB" id="9759607at2"/>
<dbReference type="InterPro" id="IPR043128">
    <property type="entry name" value="Rev_trsase/Diguanyl_cyclase"/>
</dbReference>
<dbReference type="AlphaFoldDB" id="A0A3D9KSW3"/>
<evidence type="ECO:0000256" key="1">
    <source>
        <dbReference type="SAM" id="Phobius"/>
    </source>
</evidence>
<keyword evidence="1" id="KW-0812">Transmembrane</keyword>
<dbReference type="EMBL" id="QRDZ01000001">
    <property type="protein sequence ID" value="RED89078.1"/>
    <property type="molecule type" value="Genomic_DNA"/>
</dbReference>
<dbReference type="InterPro" id="IPR000014">
    <property type="entry name" value="PAS"/>
</dbReference>
<reference evidence="5 6" key="1">
    <citation type="submission" date="2018-07" db="EMBL/GenBank/DDBJ databases">
        <title>Genomic Encyclopedia of Type Strains, Phase III (KMG-III): the genomes of soil and plant-associated and newly described type strains.</title>
        <authorList>
            <person name="Whitman W."/>
        </authorList>
    </citation>
    <scope>NUCLEOTIDE SEQUENCE [LARGE SCALE GENOMIC DNA]</scope>
    <source>
        <strain evidence="5 6">CECT 7287</strain>
    </source>
</reference>
<evidence type="ECO:0000259" key="2">
    <source>
        <dbReference type="PROSITE" id="PS50112"/>
    </source>
</evidence>
<dbReference type="PANTHER" id="PTHR46663">
    <property type="entry name" value="DIGUANYLATE CYCLASE DGCT-RELATED"/>
    <property type="match status" value="1"/>
</dbReference>
<feature type="transmembrane region" description="Helical" evidence="1">
    <location>
        <begin position="24"/>
        <end position="47"/>
    </location>
</feature>
<feature type="domain" description="PAS" evidence="2">
    <location>
        <begin position="80"/>
        <end position="137"/>
    </location>
</feature>
<name>A0A3D9KSW3_9BACL</name>
<organism evidence="5 6">
    <name type="scientific">Cohnella phaseoli</name>
    <dbReference type="NCBI Taxonomy" id="456490"/>
    <lineage>
        <taxon>Bacteria</taxon>
        <taxon>Bacillati</taxon>
        <taxon>Bacillota</taxon>
        <taxon>Bacilli</taxon>
        <taxon>Bacillales</taxon>
        <taxon>Paenibacillaceae</taxon>
        <taxon>Cohnella</taxon>
    </lineage>
</organism>
<dbReference type="SUPFAM" id="SSF55785">
    <property type="entry name" value="PYP-like sensor domain (PAS domain)"/>
    <property type="match status" value="1"/>
</dbReference>
<accession>A0A3D9KSW3</accession>
<dbReference type="Gene3D" id="3.30.70.270">
    <property type="match status" value="1"/>
</dbReference>
<dbReference type="InterPro" id="IPR035965">
    <property type="entry name" value="PAS-like_dom_sf"/>
</dbReference>
<dbReference type="SMART" id="SM00091">
    <property type="entry name" value="PAS"/>
    <property type="match status" value="1"/>
</dbReference>
<sequence length="380" mass="43573">MIETSNPKIIYKMMPHLVSYHSPYMIVIFWLAASLLVSVSLFAVFFYKWKVLTQVLVFKAAVHTRLATILEITPKESDKRLQLSAKIIKCMNEGVIVTDLNGNIMTTNLAFTRLTGYREEEAQGRNLSLLLSEQFSPGFLNEVWEKLIDCGYWQGEIRNKHRSGLIHVLNMRVYSIYSDNGQLECYAAIMEDITERKLNEEKMRYRAYYDSLTALPNREFFHNRLIQAFEEAKQNQSRIAVMFLDVDGFKGVNDSYGHLVGDQLLQEFAGRIKFTQADSSDNIARFGGDEFILFTEIHTEREAASLAEALLTTISKPYRINDCSIEISCSIGISLYPDQGQDVQDLIKLADEAMYIAKKRGKNNYQFRHQSACGTTLLQR</sequence>
<dbReference type="SUPFAM" id="SSF55073">
    <property type="entry name" value="Nucleotide cyclase"/>
    <property type="match status" value="1"/>
</dbReference>
<dbReference type="PROSITE" id="PS50113">
    <property type="entry name" value="PAC"/>
    <property type="match status" value="1"/>
</dbReference>